<evidence type="ECO:0000313" key="2">
    <source>
        <dbReference type="Proteomes" id="UP001497623"/>
    </source>
</evidence>
<protein>
    <submittedName>
        <fullName evidence="1">Uncharacterized protein</fullName>
    </submittedName>
</protein>
<dbReference type="AlphaFoldDB" id="A0AAV2RBB7"/>
<reference evidence="1 2" key="1">
    <citation type="submission" date="2024-05" db="EMBL/GenBank/DDBJ databases">
        <authorList>
            <person name="Wallberg A."/>
        </authorList>
    </citation>
    <scope>NUCLEOTIDE SEQUENCE [LARGE SCALE GENOMIC DNA]</scope>
</reference>
<dbReference type="Proteomes" id="UP001497623">
    <property type="component" value="Unassembled WGS sequence"/>
</dbReference>
<gene>
    <name evidence="1" type="ORF">MNOR_LOCUS22169</name>
</gene>
<organism evidence="1 2">
    <name type="scientific">Meganyctiphanes norvegica</name>
    <name type="common">Northern krill</name>
    <name type="synonym">Thysanopoda norvegica</name>
    <dbReference type="NCBI Taxonomy" id="48144"/>
    <lineage>
        <taxon>Eukaryota</taxon>
        <taxon>Metazoa</taxon>
        <taxon>Ecdysozoa</taxon>
        <taxon>Arthropoda</taxon>
        <taxon>Crustacea</taxon>
        <taxon>Multicrustacea</taxon>
        <taxon>Malacostraca</taxon>
        <taxon>Eumalacostraca</taxon>
        <taxon>Eucarida</taxon>
        <taxon>Euphausiacea</taxon>
        <taxon>Euphausiidae</taxon>
        <taxon>Meganyctiphanes</taxon>
    </lineage>
</organism>
<keyword evidence="2" id="KW-1185">Reference proteome</keyword>
<sequence length="142" mass="17065">MAQPVFSLIFRKFRIFFTFCEFAKKKVYYTYRTPLTQIFMVLSVKLNSQSSRHINLSENSRVWSKARGFLSFRLLLKFFFSLHSEFNFGVEVVVHFKNICVIFTLFGDIWQLTFQKHDFEPLEADFRILPENELKIQKLMEP</sequence>
<name>A0AAV2RBB7_MEGNR</name>
<comment type="caution">
    <text evidence="1">The sequence shown here is derived from an EMBL/GenBank/DDBJ whole genome shotgun (WGS) entry which is preliminary data.</text>
</comment>
<accession>A0AAV2RBB7</accession>
<proteinExistence type="predicted"/>
<evidence type="ECO:0000313" key="1">
    <source>
        <dbReference type="EMBL" id="CAL4120884.1"/>
    </source>
</evidence>
<dbReference type="EMBL" id="CAXKWB010018442">
    <property type="protein sequence ID" value="CAL4120884.1"/>
    <property type="molecule type" value="Genomic_DNA"/>
</dbReference>